<dbReference type="PANTHER" id="PTHR45867">
    <property type="entry name" value="PURPLE ACID PHOSPHATASE"/>
    <property type="match status" value="1"/>
</dbReference>
<dbReference type="InterPro" id="IPR004843">
    <property type="entry name" value="Calcineurin-like_PHP"/>
</dbReference>
<dbReference type="CDD" id="cd00839">
    <property type="entry name" value="MPP_PAPs"/>
    <property type="match status" value="1"/>
</dbReference>
<dbReference type="AlphaFoldDB" id="A0A8S3YWN1"/>
<sequence length="353" mass="40709">YVVGNEYELSDEFTFRAMPAGQDWSPRLAVYGDMGNVNAQSLTRLEKEAYAGMYDAVLHVGDFAYDMADLQGEVGNAFMRQIQPLAARLPYMTCPGNHEEAYNFSHYRHRFNMPGDEGRTYYSFNMGPVHFVSLSTELIFFWYYGPEQIVKQYYWLKKDLEEANKPENRKLRPWIIVFGHRPIYCSSLDTDDCTKNEGMTKHEFENVLYDNGVDLTIWAHEHSYERLWPLFNRTVMNGSYEHPYTDPGAPVHIITGSAGCRENVSGFVKKPPSWSAFRSMDYGYTRLHVLNKTHVHLEQVSDVQDGKIIDEFTIIKTSHGSYDKSGKKRAGNFPKEVIKASLLMKDARKLELP</sequence>
<gene>
    <name evidence="4" type="ORF">CUNI_LOCUS4214</name>
</gene>
<dbReference type="InterPro" id="IPR041792">
    <property type="entry name" value="MPP_PAP"/>
</dbReference>
<proteinExistence type="predicted"/>
<reference evidence="4" key="1">
    <citation type="submission" date="2021-04" db="EMBL/GenBank/DDBJ databases">
        <authorList>
            <consortium name="Molecular Ecology Group"/>
        </authorList>
    </citation>
    <scope>NUCLEOTIDE SEQUENCE</scope>
</reference>
<protein>
    <recommendedName>
        <fullName evidence="6">Purple acid phosphatase</fullName>
    </recommendedName>
</protein>
<comment type="caution">
    <text evidence="4">The sequence shown here is derived from an EMBL/GenBank/DDBJ whole genome shotgun (WGS) entry which is preliminary data.</text>
</comment>
<evidence type="ECO:0000259" key="3">
    <source>
        <dbReference type="Pfam" id="PF14008"/>
    </source>
</evidence>
<dbReference type="Pfam" id="PF14008">
    <property type="entry name" value="Metallophos_C"/>
    <property type="match status" value="1"/>
</dbReference>
<dbReference type="EMBL" id="CAJHNH020000587">
    <property type="protein sequence ID" value="CAG5118656.1"/>
    <property type="molecule type" value="Genomic_DNA"/>
</dbReference>
<organism evidence="4 5">
    <name type="scientific">Candidula unifasciata</name>
    <dbReference type="NCBI Taxonomy" id="100452"/>
    <lineage>
        <taxon>Eukaryota</taxon>
        <taxon>Metazoa</taxon>
        <taxon>Spiralia</taxon>
        <taxon>Lophotrochozoa</taxon>
        <taxon>Mollusca</taxon>
        <taxon>Gastropoda</taxon>
        <taxon>Heterobranchia</taxon>
        <taxon>Euthyneura</taxon>
        <taxon>Panpulmonata</taxon>
        <taxon>Eupulmonata</taxon>
        <taxon>Stylommatophora</taxon>
        <taxon>Helicina</taxon>
        <taxon>Helicoidea</taxon>
        <taxon>Geomitridae</taxon>
        <taxon>Candidula</taxon>
    </lineage>
</organism>
<feature type="non-terminal residue" evidence="4">
    <location>
        <position position="353"/>
    </location>
</feature>
<name>A0A8S3YWN1_9EUPU</name>
<evidence type="ECO:0000313" key="4">
    <source>
        <dbReference type="EMBL" id="CAG5118656.1"/>
    </source>
</evidence>
<dbReference type="OrthoDB" id="45007at2759"/>
<dbReference type="Proteomes" id="UP000678393">
    <property type="component" value="Unassembled WGS sequence"/>
</dbReference>
<dbReference type="Gene3D" id="3.60.21.10">
    <property type="match status" value="1"/>
</dbReference>
<dbReference type="InterPro" id="IPR029052">
    <property type="entry name" value="Metallo-depent_PP-like"/>
</dbReference>
<evidence type="ECO:0000313" key="5">
    <source>
        <dbReference type="Proteomes" id="UP000678393"/>
    </source>
</evidence>
<accession>A0A8S3YWN1</accession>
<evidence type="ECO:0008006" key="6">
    <source>
        <dbReference type="Google" id="ProtNLM"/>
    </source>
</evidence>
<evidence type="ECO:0000259" key="2">
    <source>
        <dbReference type="Pfam" id="PF00149"/>
    </source>
</evidence>
<dbReference type="Pfam" id="PF00149">
    <property type="entry name" value="Metallophos"/>
    <property type="match status" value="1"/>
</dbReference>
<dbReference type="PANTHER" id="PTHR45867:SF3">
    <property type="entry name" value="ACID PHOSPHATASE TYPE 7"/>
    <property type="match status" value="1"/>
</dbReference>
<feature type="domain" description="Purple acid phosphatase C-terminal" evidence="3">
    <location>
        <begin position="249"/>
        <end position="311"/>
    </location>
</feature>
<keyword evidence="5" id="KW-1185">Reference proteome</keyword>
<dbReference type="SUPFAM" id="SSF56300">
    <property type="entry name" value="Metallo-dependent phosphatases"/>
    <property type="match status" value="1"/>
</dbReference>
<dbReference type="GO" id="GO:0016787">
    <property type="term" value="F:hydrolase activity"/>
    <property type="evidence" value="ECO:0007669"/>
    <property type="project" value="InterPro"/>
</dbReference>
<keyword evidence="1" id="KW-0325">Glycoprotein</keyword>
<dbReference type="InterPro" id="IPR025733">
    <property type="entry name" value="PAPs_C"/>
</dbReference>
<evidence type="ECO:0000256" key="1">
    <source>
        <dbReference type="ARBA" id="ARBA00023180"/>
    </source>
</evidence>
<feature type="domain" description="Calcineurin-like phosphoesterase" evidence="2">
    <location>
        <begin position="27"/>
        <end position="224"/>
    </location>
</feature>